<dbReference type="GO" id="GO:0006826">
    <property type="term" value="P:iron ion transport"/>
    <property type="evidence" value="ECO:0007669"/>
    <property type="project" value="UniProtKB-KW"/>
</dbReference>
<name>A0A926DZ09_9FIRM</name>
<dbReference type="PANTHER" id="PTHR42771">
    <property type="entry name" value="IRON(3+)-HYDROXAMATE IMPORT ATP-BINDING PROTEIN FHUC"/>
    <property type="match status" value="1"/>
</dbReference>
<evidence type="ECO:0000256" key="3">
    <source>
        <dbReference type="ARBA" id="ARBA00022475"/>
    </source>
</evidence>
<dbReference type="Gene3D" id="3.40.50.300">
    <property type="entry name" value="P-loop containing nucleotide triphosphate hydrolases"/>
    <property type="match status" value="2"/>
</dbReference>
<comment type="subcellular location">
    <subcellularLocation>
        <location evidence="1">Cell membrane</location>
        <topology evidence="1">Peripheral membrane protein</topology>
    </subcellularLocation>
</comment>
<dbReference type="SMART" id="SM00382">
    <property type="entry name" value="AAA"/>
    <property type="match status" value="1"/>
</dbReference>
<evidence type="ECO:0000256" key="7">
    <source>
        <dbReference type="ARBA" id="ARBA00023136"/>
    </source>
</evidence>
<dbReference type="GO" id="GO:0006302">
    <property type="term" value="P:double-strand break repair"/>
    <property type="evidence" value="ECO:0007669"/>
    <property type="project" value="InterPro"/>
</dbReference>
<keyword evidence="5" id="KW-0408">Iron</keyword>
<keyword evidence="7" id="KW-0472">Membrane</keyword>
<dbReference type="PANTHER" id="PTHR42771:SF2">
    <property type="entry name" value="IRON(3+)-HYDROXAMATE IMPORT ATP-BINDING PROTEIN FHUC"/>
    <property type="match status" value="1"/>
</dbReference>
<evidence type="ECO:0000256" key="4">
    <source>
        <dbReference type="ARBA" id="ARBA00022496"/>
    </source>
</evidence>
<proteinExistence type="predicted"/>
<evidence type="ECO:0000256" key="5">
    <source>
        <dbReference type="ARBA" id="ARBA00023004"/>
    </source>
</evidence>
<evidence type="ECO:0000313" key="10">
    <source>
        <dbReference type="Proteomes" id="UP000610760"/>
    </source>
</evidence>
<dbReference type="InterPro" id="IPR051535">
    <property type="entry name" value="Siderophore_ABC-ATPase"/>
</dbReference>
<dbReference type="EMBL" id="JACRSV010000001">
    <property type="protein sequence ID" value="MBC8558484.1"/>
    <property type="molecule type" value="Genomic_DNA"/>
</dbReference>
<dbReference type="RefSeq" id="WP_249293374.1">
    <property type="nucleotide sequence ID" value="NZ_JACRSV010000001.1"/>
</dbReference>
<reference evidence="9" key="1">
    <citation type="submission" date="2020-08" db="EMBL/GenBank/DDBJ databases">
        <title>Genome public.</title>
        <authorList>
            <person name="Liu C."/>
            <person name="Sun Q."/>
        </authorList>
    </citation>
    <scope>NUCLEOTIDE SEQUENCE</scope>
    <source>
        <strain evidence="9">NSJ-33</strain>
    </source>
</reference>
<accession>A0A926DZ09</accession>
<dbReference type="InterPro" id="IPR038729">
    <property type="entry name" value="Rad50/SbcC_AAA"/>
</dbReference>
<dbReference type="Pfam" id="PF13476">
    <property type="entry name" value="AAA_23"/>
    <property type="match status" value="1"/>
</dbReference>
<keyword evidence="10" id="KW-1185">Reference proteome</keyword>
<comment type="caution">
    <text evidence="9">The sequence shown here is derived from an EMBL/GenBank/DDBJ whole genome shotgun (WGS) entry which is preliminary data.</text>
</comment>
<sequence length="248" mass="27761">MLFDDLYIRAVRLKPHTDGDLGYTAAIPAIRCLKRLELKSPVTFFVGENGSGKSTLLEAIAVAFGFNPEGGTQNFHFSTSETHSPLYRFLTLEKGIHRPKDGFFLRAESFYNVASEVDRLEEVDMGLLRSYGGKSLHSQSHGESFLSLSLNRFGGNGLYLLDEPEAALSPQNQLALLSRIHQLVGLKSQFIIATHSPILMACPNAEIYSISDDGIVPTEYEQTEHYQLTKAFLENPQRMLRYLLDETD</sequence>
<evidence type="ECO:0000313" key="9">
    <source>
        <dbReference type="EMBL" id="MBC8558484.1"/>
    </source>
</evidence>
<keyword evidence="3" id="KW-1003">Cell membrane</keyword>
<dbReference type="InterPro" id="IPR003959">
    <property type="entry name" value="ATPase_AAA_core"/>
</dbReference>
<dbReference type="InterPro" id="IPR027417">
    <property type="entry name" value="P-loop_NTPase"/>
</dbReference>
<keyword evidence="4" id="KW-0410">Iron transport</keyword>
<keyword evidence="6" id="KW-0406">Ion transport</keyword>
<gene>
    <name evidence="9" type="ORF">H8710_00230</name>
</gene>
<keyword evidence="2" id="KW-0813">Transport</keyword>
<evidence type="ECO:0000256" key="2">
    <source>
        <dbReference type="ARBA" id="ARBA00022448"/>
    </source>
</evidence>
<dbReference type="Proteomes" id="UP000610760">
    <property type="component" value="Unassembled WGS sequence"/>
</dbReference>
<evidence type="ECO:0000256" key="1">
    <source>
        <dbReference type="ARBA" id="ARBA00004202"/>
    </source>
</evidence>
<evidence type="ECO:0000259" key="8">
    <source>
        <dbReference type="SMART" id="SM00382"/>
    </source>
</evidence>
<dbReference type="GO" id="GO:0005886">
    <property type="term" value="C:plasma membrane"/>
    <property type="evidence" value="ECO:0007669"/>
    <property type="project" value="UniProtKB-SubCell"/>
</dbReference>
<dbReference type="AlphaFoldDB" id="A0A926DZ09"/>
<organism evidence="9 10">
    <name type="scientific">Fumia xinanensis</name>
    <dbReference type="NCBI Taxonomy" id="2763659"/>
    <lineage>
        <taxon>Bacteria</taxon>
        <taxon>Bacillati</taxon>
        <taxon>Bacillota</taxon>
        <taxon>Clostridia</taxon>
        <taxon>Eubacteriales</taxon>
        <taxon>Oscillospiraceae</taxon>
        <taxon>Fumia</taxon>
    </lineage>
</organism>
<dbReference type="Pfam" id="PF13304">
    <property type="entry name" value="AAA_21"/>
    <property type="match status" value="1"/>
</dbReference>
<feature type="domain" description="AAA+ ATPase" evidence="8">
    <location>
        <begin position="39"/>
        <end position="221"/>
    </location>
</feature>
<dbReference type="GO" id="GO:0016887">
    <property type="term" value="F:ATP hydrolysis activity"/>
    <property type="evidence" value="ECO:0007669"/>
    <property type="project" value="InterPro"/>
</dbReference>
<dbReference type="SUPFAM" id="SSF52540">
    <property type="entry name" value="P-loop containing nucleoside triphosphate hydrolases"/>
    <property type="match status" value="1"/>
</dbReference>
<protein>
    <submittedName>
        <fullName evidence="9">AAA family ATPase</fullName>
    </submittedName>
</protein>
<evidence type="ECO:0000256" key="6">
    <source>
        <dbReference type="ARBA" id="ARBA00023065"/>
    </source>
</evidence>
<dbReference type="InterPro" id="IPR003593">
    <property type="entry name" value="AAA+_ATPase"/>
</dbReference>